<accession>I3Y823</accession>
<evidence type="ECO:0000256" key="12">
    <source>
        <dbReference type="HAMAP-Rule" id="MF_02042"/>
    </source>
</evidence>
<keyword evidence="15" id="KW-0547">Nucleotide-binding</keyword>
<comment type="catalytic activity">
    <reaction evidence="10 12">
        <text>a 5,6-dihydrouridine in tRNA + NADP(+) = a uridine in tRNA + NADPH + H(+)</text>
        <dbReference type="Rhea" id="RHEA:23624"/>
        <dbReference type="Rhea" id="RHEA-COMP:13339"/>
        <dbReference type="Rhea" id="RHEA-COMP:13887"/>
        <dbReference type="ChEBI" id="CHEBI:15378"/>
        <dbReference type="ChEBI" id="CHEBI:57783"/>
        <dbReference type="ChEBI" id="CHEBI:58349"/>
        <dbReference type="ChEBI" id="CHEBI:65315"/>
        <dbReference type="ChEBI" id="CHEBI:74443"/>
    </reaction>
</comment>
<dbReference type="Gene3D" id="3.20.20.70">
    <property type="entry name" value="Aldolase class I"/>
    <property type="match status" value="1"/>
</dbReference>
<evidence type="ECO:0000256" key="7">
    <source>
        <dbReference type="ARBA" id="ARBA00022857"/>
    </source>
</evidence>
<dbReference type="PANTHER" id="PTHR45846">
    <property type="entry name" value="TRNA-DIHYDROURIDINE(47) SYNTHASE [NAD(P)(+)]-LIKE"/>
    <property type="match status" value="1"/>
</dbReference>
<dbReference type="GO" id="GO:0010181">
    <property type="term" value="F:FMN binding"/>
    <property type="evidence" value="ECO:0007669"/>
    <property type="project" value="UniProtKB-UniRule"/>
</dbReference>
<evidence type="ECO:0000313" key="18">
    <source>
        <dbReference type="Proteomes" id="UP000006062"/>
    </source>
</evidence>
<evidence type="ECO:0000256" key="11">
    <source>
        <dbReference type="ARBA" id="ARBA00048802"/>
    </source>
</evidence>
<dbReference type="AlphaFoldDB" id="I3Y823"/>
<dbReference type="Pfam" id="PF01207">
    <property type="entry name" value="Dus"/>
    <property type="match status" value="1"/>
</dbReference>
<keyword evidence="4 12" id="KW-0285">Flavoprotein</keyword>
<dbReference type="GO" id="GO:0017150">
    <property type="term" value="F:tRNA dihydrouridine synthase activity"/>
    <property type="evidence" value="ECO:0007669"/>
    <property type="project" value="UniProtKB-UniRule"/>
</dbReference>
<evidence type="ECO:0000256" key="13">
    <source>
        <dbReference type="PIRNR" id="PIRNR006621"/>
    </source>
</evidence>
<keyword evidence="5 12" id="KW-0288">FMN</keyword>
<evidence type="ECO:0000256" key="6">
    <source>
        <dbReference type="ARBA" id="ARBA00022694"/>
    </source>
</evidence>
<dbReference type="HAMAP" id="MF_02042">
    <property type="entry name" value="DusB_subfam"/>
    <property type="match status" value="1"/>
</dbReference>
<dbReference type="InterPro" id="IPR024036">
    <property type="entry name" value="tRNA-dHydroUridine_Synthase_C"/>
</dbReference>
<keyword evidence="7 12" id="KW-0521">NADP</keyword>
<feature type="binding site" evidence="12 15">
    <location>
        <position position="87"/>
    </location>
    <ligand>
        <name>FMN</name>
        <dbReference type="ChEBI" id="CHEBI:58210"/>
    </ligand>
</feature>
<evidence type="ECO:0000256" key="1">
    <source>
        <dbReference type="ARBA" id="ARBA00001917"/>
    </source>
</evidence>
<dbReference type="SUPFAM" id="SSF51395">
    <property type="entry name" value="FMN-linked oxidoreductases"/>
    <property type="match status" value="1"/>
</dbReference>
<reference evidence="17 18" key="1">
    <citation type="submission" date="2012-06" db="EMBL/GenBank/DDBJ databases">
        <title>Complete sequence of Thiocystis violascens DSM 198.</title>
        <authorList>
            <consortium name="US DOE Joint Genome Institute"/>
            <person name="Lucas S."/>
            <person name="Han J."/>
            <person name="Lapidus A."/>
            <person name="Cheng J.-F."/>
            <person name="Goodwin L."/>
            <person name="Pitluck S."/>
            <person name="Peters L."/>
            <person name="Ovchinnikova G."/>
            <person name="Teshima H."/>
            <person name="Detter J.C."/>
            <person name="Han C."/>
            <person name="Tapia R."/>
            <person name="Land M."/>
            <person name="Hauser L."/>
            <person name="Kyrpides N."/>
            <person name="Ivanova N."/>
            <person name="Pagani I."/>
            <person name="Vogl K."/>
            <person name="Liu Z."/>
            <person name="Frigaard N.-U."/>
            <person name="Bryant D."/>
            <person name="Woyke T."/>
        </authorList>
    </citation>
    <scope>NUCLEOTIDE SEQUENCE [LARGE SCALE GENOMIC DNA]</scope>
    <source>
        <strain evidence="18">ATCC 17096 / DSM 198 / 6111</strain>
    </source>
</reference>
<feature type="binding site" evidence="15">
    <location>
        <position position="186"/>
    </location>
    <ligand>
        <name>FMN</name>
        <dbReference type="ChEBI" id="CHEBI:58210"/>
    </ligand>
</feature>
<comment type="function">
    <text evidence="2 12 13">Catalyzes the synthesis of 5,6-dihydrouridine (D), a modified base found in the D-loop of most tRNAs, via the reduction of the C5-C6 double bond in target uridines.</text>
</comment>
<feature type="domain" description="DUS-like FMN-binding" evidence="16">
    <location>
        <begin position="30"/>
        <end position="345"/>
    </location>
</feature>
<dbReference type="OrthoDB" id="9764501at2"/>
<feature type="binding site" evidence="12 15">
    <location>
        <begin position="33"/>
        <end position="35"/>
    </location>
    <ligand>
        <name>FMN</name>
        <dbReference type="ChEBI" id="CHEBI:58210"/>
    </ligand>
</feature>
<evidence type="ECO:0000256" key="14">
    <source>
        <dbReference type="PIRSR" id="PIRSR006621-1"/>
    </source>
</evidence>
<dbReference type="EC" id="1.3.1.-" evidence="12"/>
<keyword evidence="3 12" id="KW-0820">tRNA-binding</keyword>
<proteinExistence type="inferred from homology"/>
<protein>
    <recommendedName>
        <fullName evidence="12">tRNA-dihydrouridine synthase B</fullName>
        <ecNumber evidence="12">1.3.1.-</ecNumber>
    </recommendedName>
</protein>
<dbReference type="CDD" id="cd02801">
    <property type="entry name" value="DUS_like_FMN"/>
    <property type="match status" value="1"/>
</dbReference>
<keyword evidence="18" id="KW-1185">Reference proteome</keyword>
<feature type="binding site" evidence="12 15">
    <location>
        <position position="156"/>
    </location>
    <ligand>
        <name>FMN</name>
        <dbReference type="ChEBI" id="CHEBI:58210"/>
    </ligand>
</feature>
<dbReference type="NCBIfam" id="TIGR00737">
    <property type="entry name" value="nifR3_yhdG"/>
    <property type="match status" value="1"/>
</dbReference>
<evidence type="ECO:0000256" key="9">
    <source>
        <dbReference type="ARBA" id="ARBA00023002"/>
    </source>
</evidence>
<evidence type="ECO:0000256" key="5">
    <source>
        <dbReference type="ARBA" id="ARBA00022643"/>
    </source>
</evidence>
<evidence type="ECO:0000259" key="16">
    <source>
        <dbReference type="Pfam" id="PF01207"/>
    </source>
</evidence>
<evidence type="ECO:0000256" key="10">
    <source>
        <dbReference type="ARBA" id="ARBA00048205"/>
    </source>
</evidence>
<dbReference type="InterPro" id="IPR001269">
    <property type="entry name" value="DUS_fam"/>
</dbReference>
<evidence type="ECO:0000256" key="2">
    <source>
        <dbReference type="ARBA" id="ARBA00002790"/>
    </source>
</evidence>
<feature type="binding site" evidence="12">
    <location>
        <begin position="217"/>
        <end position="219"/>
    </location>
    <ligand>
        <name>FMN</name>
        <dbReference type="ChEBI" id="CHEBI:58210"/>
    </ligand>
</feature>
<organism evidence="17 18">
    <name type="scientific">Thiocystis violascens (strain ATCC 17096 / DSM 198 / 6111)</name>
    <name type="common">Chromatium violascens</name>
    <dbReference type="NCBI Taxonomy" id="765911"/>
    <lineage>
        <taxon>Bacteria</taxon>
        <taxon>Pseudomonadati</taxon>
        <taxon>Pseudomonadota</taxon>
        <taxon>Gammaproteobacteria</taxon>
        <taxon>Chromatiales</taxon>
        <taxon>Chromatiaceae</taxon>
        <taxon>Thiocystis</taxon>
    </lineage>
</organism>
<comment type="similarity">
    <text evidence="13">Belongs to the dus family.</text>
</comment>
<dbReference type="Proteomes" id="UP000006062">
    <property type="component" value="Chromosome"/>
</dbReference>
<keyword evidence="9 12" id="KW-0560">Oxidoreductase</keyword>
<comment type="cofactor">
    <cofactor evidence="1 12 13 15">
        <name>FMN</name>
        <dbReference type="ChEBI" id="CHEBI:58210"/>
    </cofactor>
</comment>
<dbReference type="STRING" id="765911.Thivi_1110"/>
<dbReference type="InterPro" id="IPR013785">
    <property type="entry name" value="Aldolase_TIM"/>
</dbReference>
<dbReference type="InterPro" id="IPR035587">
    <property type="entry name" value="DUS-like_FMN-bd"/>
</dbReference>
<gene>
    <name evidence="12" type="primary">dusB</name>
    <name evidence="17" type="ordered locus">Thivi_1110</name>
</gene>
<dbReference type="InterPro" id="IPR032887">
    <property type="entry name" value="DusB"/>
</dbReference>
<evidence type="ECO:0000313" key="17">
    <source>
        <dbReference type="EMBL" id="AFL73141.1"/>
    </source>
</evidence>
<comment type="similarity">
    <text evidence="12">Belongs to the Dus family. DusB subfamily.</text>
</comment>
<dbReference type="KEGG" id="tvi:Thivi_1110"/>
<dbReference type="Gene3D" id="1.10.1200.80">
    <property type="entry name" value="Putative flavin oxidoreducatase, domain 2"/>
    <property type="match status" value="1"/>
</dbReference>
<dbReference type="PIRSF" id="PIRSF006621">
    <property type="entry name" value="Dus"/>
    <property type="match status" value="1"/>
</dbReference>
<evidence type="ECO:0000256" key="15">
    <source>
        <dbReference type="PIRSR" id="PIRSR006621-2"/>
    </source>
</evidence>
<dbReference type="GO" id="GO:0050660">
    <property type="term" value="F:flavin adenine dinucleotide binding"/>
    <property type="evidence" value="ECO:0007669"/>
    <property type="project" value="InterPro"/>
</dbReference>
<dbReference type="PANTHER" id="PTHR45846:SF1">
    <property type="entry name" value="TRNA-DIHYDROURIDINE(47) SYNTHASE [NAD(P)(+)]-LIKE"/>
    <property type="match status" value="1"/>
</dbReference>
<keyword evidence="6 12" id="KW-0819">tRNA processing</keyword>
<name>I3Y823_THIV6</name>
<evidence type="ECO:0000256" key="4">
    <source>
        <dbReference type="ARBA" id="ARBA00022630"/>
    </source>
</evidence>
<dbReference type="GO" id="GO:0000049">
    <property type="term" value="F:tRNA binding"/>
    <property type="evidence" value="ECO:0007669"/>
    <property type="project" value="UniProtKB-UniRule"/>
</dbReference>
<dbReference type="EMBL" id="CP003154">
    <property type="protein sequence ID" value="AFL73141.1"/>
    <property type="molecule type" value="Genomic_DNA"/>
</dbReference>
<evidence type="ECO:0000256" key="3">
    <source>
        <dbReference type="ARBA" id="ARBA00022555"/>
    </source>
</evidence>
<comment type="catalytic activity">
    <reaction evidence="11 12">
        <text>a 5,6-dihydrouridine in tRNA + NAD(+) = a uridine in tRNA + NADH + H(+)</text>
        <dbReference type="Rhea" id="RHEA:54452"/>
        <dbReference type="Rhea" id="RHEA-COMP:13339"/>
        <dbReference type="Rhea" id="RHEA-COMP:13887"/>
        <dbReference type="ChEBI" id="CHEBI:15378"/>
        <dbReference type="ChEBI" id="CHEBI:57540"/>
        <dbReference type="ChEBI" id="CHEBI:57945"/>
        <dbReference type="ChEBI" id="CHEBI:65315"/>
        <dbReference type="ChEBI" id="CHEBI:74443"/>
    </reaction>
</comment>
<dbReference type="InterPro" id="IPR018517">
    <property type="entry name" value="tRNA_hU_synthase_CS"/>
</dbReference>
<keyword evidence="8 12" id="KW-0694">RNA-binding</keyword>
<dbReference type="eggNOG" id="COG0042">
    <property type="taxonomic scope" value="Bacteria"/>
</dbReference>
<dbReference type="RefSeq" id="WP_014777625.1">
    <property type="nucleotide sequence ID" value="NC_018012.1"/>
</dbReference>
<evidence type="ECO:0000256" key="8">
    <source>
        <dbReference type="ARBA" id="ARBA00022884"/>
    </source>
</evidence>
<dbReference type="HOGENOM" id="CLU_013299_0_1_6"/>
<feature type="active site" description="Proton donor" evidence="12 14">
    <location>
        <position position="117"/>
    </location>
</feature>
<dbReference type="InterPro" id="IPR004652">
    <property type="entry name" value="DusB-like"/>
</dbReference>
<feature type="binding site" evidence="12 15">
    <location>
        <begin position="241"/>
        <end position="242"/>
    </location>
    <ligand>
        <name>FMN</name>
        <dbReference type="ChEBI" id="CHEBI:58210"/>
    </ligand>
</feature>
<dbReference type="PROSITE" id="PS01136">
    <property type="entry name" value="UPF0034"/>
    <property type="match status" value="1"/>
</dbReference>
<sequence length="356" mass="38287">MNDRSSLSQNPRPPRRPFAIGPYQFANNLILAPMAGITDRPFRTLCRRLGAGLAVAEMVAANTALWGSRKSLRRLDYRGEQGPIAAQIVGSNPAEMAEAAKVNVGLGAHIIDINMGCPAKKVCKVAAGSALLRDELLVGRILDAVVAAVDAPVTLKIRTGWSPEHRNALQIARIAQEAGIAALTVHGRTRACHYGVPAEYDTLRAIRESVAMPLIANGDIATAAQARRILDSTGADAIMIGRAAQGRPWIFRDIAAGLAAGLAPDEPASDGIHAPSGIPPNDWIKDILSAHLEELYLFYGPHGVRIARKHIAWYCRHLPGAASFREDINRTETPTDQLSRVLAFFDQCPDTENQAA</sequence>